<dbReference type="NCBIfam" id="TIGR02946">
    <property type="entry name" value="acyl_WS_DGAT"/>
    <property type="match status" value="1"/>
</dbReference>
<sequence length="466" mass="50168">MTTRLTPLDASFLYLERPNAVMHVGAVLVFDGDQTAPGQEELLARVSRRIAQVPRYRQRVRSVPGGVANPVWVTDEAFDVTYHVRRSALPRPGTRQQLDEFVARVLARPLDRARPLWELYLVEGLQSGGFALVTKTHQALVDGVEAVDIAEVVLDDEPVEHEPREAPWAPGREPSDVALVVGALVGAVRRPGRLVEVARNGASELRSAGERVTAGVSQVVSALASTSRSTTRSPLNGPTGSARRFVSVDTDLEDYRAVRRGVDRGDVGLEPSVNDVILAVITGALRTWLESRGEHVTRSTSVRVLVPVSVHASHDDGDRLSACIIDLPVGEPTPLVRLHQIAYAMWRQVDRGRALGAATLAGLAGFASPTLHSLGSRLGAVASRSLFNLVVTNVPGPQTPRFLGRATMTDTYPVMPVAEGQALAIGVTSYDGRVHYGINADRDLVPDLDVLAAAITESLDELLDHA</sequence>
<dbReference type="GO" id="GO:0005886">
    <property type="term" value="C:plasma membrane"/>
    <property type="evidence" value="ECO:0007669"/>
    <property type="project" value="TreeGrafter"/>
</dbReference>
<organism evidence="14 15">
    <name type="scientific">Arsenicicoccus cauae</name>
    <dbReference type="NCBI Taxonomy" id="2663847"/>
    <lineage>
        <taxon>Bacteria</taxon>
        <taxon>Bacillati</taxon>
        <taxon>Actinomycetota</taxon>
        <taxon>Actinomycetes</taxon>
        <taxon>Micrococcales</taxon>
        <taxon>Intrasporangiaceae</taxon>
        <taxon>Arsenicicoccus</taxon>
    </lineage>
</organism>
<evidence type="ECO:0000256" key="1">
    <source>
        <dbReference type="ARBA" id="ARBA00004771"/>
    </source>
</evidence>
<evidence type="ECO:0000256" key="2">
    <source>
        <dbReference type="ARBA" id="ARBA00005189"/>
    </source>
</evidence>
<dbReference type="Pfam" id="PF06974">
    <property type="entry name" value="WS_DGAT_C"/>
    <property type="match status" value="1"/>
</dbReference>
<keyword evidence="6 11" id="KW-0808">Transferase</keyword>
<keyword evidence="15" id="KW-1185">Reference proteome</keyword>
<proteinExistence type="inferred from homology"/>
<comment type="similarity">
    <text evidence="3 11">Belongs to the long-chain O-acyltransferase family.</text>
</comment>
<feature type="domain" description="O-acyltransferase WSD1 C-terminal" evidence="13">
    <location>
        <begin position="317"/>
        <end position="462"/>
    </location>
</feature>
<evidence type="ECO:0000256" key="7">
    <source>
        <dbReference type="ARBA" id="ARBA00022798"/>
    </source>
</evidence>
<dbReference type="GO" id="GO:0006071">
    <property type="term" value="P:glycerol metabolic process"/>
    <property type="evidence" value="ECO:0007669"/>
    <property type="project" value="UniProtKB-KW"/>
</dbReference>
<dbReference type="InterPro" id="IPR009721">
    <property type="entry name" value="O-acyltransferase_WSD1_C"/>
</dbReference>
<keyword evidence="9 11" id="KW-0012">Acyltransferase</keyword>
<comment type="catalytic activity">
    <reaction evidence="10 11">
        <text>an acyl-CoA + a 1,2-diacyl-sn-glycerol = a triacyl-sn-glycerol + CoA</text>
        <dbReference type="Rhea" id="RHEA:10868"/>
        <dbReference type="ChEBI" id="CHEBI:17815"/>
        <dbReference type="ChEBI" id="CHEBI:57287"/>
        <dbReference type="ChEBI" id="CHEBI:58342"/>
        <dbReference type="ChEBI" id="CHEBI:64615"/>
        <dbReference type="EC" id="2.3.1.20"/>
    </reaction>
</comment>
<dbReference type="EMBL" id="WLVL01000056">
    <property type="protein sequence ID" value="MTB73312.1"/>
    <property type="molecule type" value="Genomic_DNA"/>
</dbReference>
<accession>A0A6I3IGV9</accession>
<dbReference type="AlphaFoldDB" id="A0A6I3IGV9"/>
<dbReference type="SUPFAM" id="SSF52777">
    <property type="entry name" value="CoA-dependent acyltransferases"/>
    <property type="match status" value="1"/>
</dbReference>
<dbReference type="InterPro" id="IPR045034">
    <property type="entry name" value="O-acyltransferase_WSD1-like"/>
</dbReference>
<dbReference type="PANTHER" id="PTHR31650:SF1">
    <property type="entry name" value="WAX ESTER SYNTHASE_DIACYLGLYCEROL ACYLTRANSFERASE 4-RELATED"/>
    <property type="match status" value="1"/>
</dbReference>
<dbReference type="UniPathway" id="UPA00282"/>
<name>A0A6I3IGV9_9MICO</name>
<evidence type="ECO:0000259" key="12">
    <source>
        <dbReference type="Pfam" id="PF03007"/>
    </source>
</evidence>
<evidence type="ECO:0000256" key="11">
    <source>
        <dbReference type="RuleBase" id="RU361241"/>
    </source>
</evidence>
<evidence type="ECO:0000256" key="5">
    <source>
        <dbReference type="ARBA" id="ARBA00022516"/>
    </source>
</evidence>
<dbReference type="GO" id="GO:0051701">
    <property type="term" value="P:biological process involved in interaction with host"/>
    <property type="evidence" value="ECO:0007669"/>
    <property type="project" value="TreeGrafter"/>
</dbReference>
<dbReference type="GO" id="GO:0004144">
    <property type="term" value="F:diacylglycerol O-acyltransferase activity"/>
    <property type="evidence" value="ECO:0007669"/>
    <property type="project" value="UniProtKB-EC"/>
</dbReference>
<keyword evidence="7 11" id="KW-0319">Glycerol metabolism</keyword>
<feature type="domain" description="O-acyltransferase WSD1-like N-terminal" evidence="12">
    <location>
        <begin position="5"/>
        <end position="263"/>
    </location>
</feature>
<evidence type="ECO:0000313" key="15">
    <source>
        <dbReference type="Proteomes" id="UP000431092"/>
    </source>
</evidence>
<evidence type="ECO:0000259" key="13">
    <source>
        <dbReference type="Pfam" id="PF06974"/>
    </source>
</evidence>
<dbReference type="Pfam" id="PF03007">
    <property type="entry name" value="WS_DGAT_cat"/>
    <property type="match status" value="1"/>
</dbReference>
<evidence type="ECO:0000256" key="6">
    <source>
        <dbReference type="ARBA" id="ARBA00022679"/>
    </source>
</evidence>
<comment type="pathway">
    <text evidence="2">Lipid metabolism.</text>
</comment>
<dbReference type="GO" id="GO:0001666">
    <property type="term" value="P:response to hypoxia"/>
    <property type="evidence" value="ECO:0007669"/>
    <property type="project" value="TreeGrafter"/>
</dbReference>
<keyword evidence="8 11" id="KW-0443">Lipid metabolism</keyword>
<dbReference type="InterPro" id="IPR014292">
    <property type="entry name" value="Acyl_transf_WS/DGAT"/>
</dbReference>
<evidence type="ECO:0000256" key="4">
    <source>
        <dbReference type="ARBA" id="ARBA00013244"/>
    </source>
</evidence>
<evidence type="ECO:0000256" key="3">
    <source>
        <dbReference type="ARBA" id="ARBA00009587"/>
    </source>
</evidence>
<comment type="caution">
    <text evidence="14">The sequence shown here is derived from an EMBL/GenBank/DDBJ whole genome shotgun (WGS) entry which is preliminary data.</text>
</comment>
<protein>
    <recommendedName>
        <fullName evidence="4 11">Diacylglycerol O-acyltransferase</fullName>
        <ecNumber evidence="4 11">2.3.1.20</ecNumber>
    </recommendedName>
</protein>
<evidence type="ECO:0000256" key="8">
    <source>
        <dbReference type="ARBA" id="ARBA00023098"/>
    </source>
</evidence>
<dbReference type="Proteomes" id="UP000431092">
    <property type="component" value="Unassembled WGS sequence"/>
</dbReference>
<dbReference type="EC" id="2.3.1.20" evidence="4 11"/>
<dbReference type="InterPro" id="IPR004255">
    <property type="entry name" value="O-acyltransferase_WSD1_N"/>
</dbReference>
<gene>
    <name evidence="14" type="ORF">GGG17_15360</name>
</gene>
<keyword evidence="5 11" id="KW-0444">Lipid biosynthesis</keyword>
<dbReference type="GO" id="GO:0019432">
    <property type="term" value="P:triglyceride biosynthetic process"/>
    <property type="evidence" value="ECO:0007669"/>
    <property type="project" value="UniProtKB-UniPathway"/>
</dbReference>
<dbReference type="GO" id="GO:0071731">
    <property type="term" value="P:response to nitric oxide"/>
    <property type="evidence" value="ECO:0007669"/>
    <property type="project" value="TreeGrafter"/>
</dbReference>
<comment type="pathway">
    <text evidence="1 11">Glycerolipid metabolism; triacylglycerol biosynthesis.</text>
</comment>
<evidence type="ECO:0000256" key="9">
    <source>
        <dbReference type="ARBA" id="ARBA00023315"/>
    </source>
</evidence>
<dbReference type="PANTHER" id="PTHR31650">
    <property type="entry name" value="O-ACYLTRANSFERASE (WSD1-LIKE) FAMILY PROTEIN"/>
    <property type="match status" value="1"/>
</dbReference>
<evidence type="ECO:0000256" key="10">
    <source>
        <dbReference type="ARBA" id="ARBA00048109"/>
    </source>
</evidence>
<dbReference type="RefSeq" id="WP_154594560.1">
    <property type="nucleotide sequence ID" value="NZ_WLVL01000056.1"/>
</dbReference>
<evidence type="ECO:0000313" key="14">
    <source>
        <dbReference type="EMBL" id="MTB73312.1"/>
    </source>
</evidence>
<reference evidence="14 15" key="1">
    <citation type="submission" date="2019-11" db="EMBL/GenBank/DDBJ databases">
        <title>Whole genome sequencing identifies a novel species of the genus Arsenicicoccus isolated from human blood.</title>
        <authorList>
            <person name="Jeong J.H."/>
            <person name="Kweon O.J."/>
            <person name="Kim H.R."/>
            <person name="Kim T.-H."/>
            <person name="Ha S.-M."/>
            <person name="Lee M.-K."/>
        </authorList>
    </citation>
    <scope>NUCLEOTIDE SEQUENCE [LARGE SCALE GENOMIC DNA]</scope>
    <source>
        <strain evidence="14 15">MKL-02</strain>
    </source>
</reference>